<feature type="transmembrane region" description="Helical" evidence="6">
    <location>
        <begin position="734"/>
        <end position="757"/>
    </location>
</feature>
<evidence type="ECO:0000256" key="5">
    <source>
        <dbReference type="SAM" id="Coils"/>
    </source>
</evidence>
<organism evidence="8 10">
    <name type="scientific">Paenibacillus thiaminolyticus</name>
    <name type="common">Bacillus thiaminolyticus</name>
    <dbReference type="NCBI Taxonomy" id="49283"/>
    <lineage>
        <taxon>Bacteria</taxon>
        <taxon>Bacillati</taxon>
        <taxon>Bacillota</taxon>
        <taxon>Bacilli</taxon>
        <taxon>Bacillales</taxon>
        <taxon>Paenibacillaceae</taxon>
        <taxon>Paenibacillus</taxon>
    </lineage>
</organism>
<evidence type="ECO:0000256" key="4">
    <source>
        <dbReference type="ARBA" id="ARBA00023136"/>
    </source>
</evidence>
<keyword evidence="4 6" id="KW-0472">Membrane</keyword>
<dbReference type="RefSeq" id="WP_119795441.1">
    <property type="nucleotide sequence ID" value="NZ_QYZD01000023.1"/>
</dbReference>
<feature type="transmembrane region" description="Helical" evidence="6">
    <location>
        <begin position="763"/>
        <end position="785"/>
    </location>
</feature>
<keyword evidence="3 6" id="KW-1133">Transmembrane helix</keyword>
<evidence type="ECO:0000256" key="6">
    <source>
        <dbReference type="SAM" id="Phobius"/>
    </source>
</evidence>
<dbReference type="GO" id="GO:0140359">
    <property type="term" value="F:ABC-type transporter activity"/>
    <property type="evidence" value="ECO:0007669"/>
    <property type="project" value="InterPro"/>
</dbReference>
<feature type="transmembrane region" description="Helical" evidence="6">
    <location>
        <begin position="694"/>
        <end position="714"/>
    </location>
</feature>
<dbReference type="Pfam" id="PF12698">
    <property type="entry name" value="ABC2_membrane_3"/>
    <property type="match status" value="2"/>
</dbReference>
<accession>A0A3A3GU30</accession>
<feature type="transmembrane region" description="Helical" evidence="6">
    <location>
        <begin position="855"/>
        <end position="872"/>
    </location>
</feature>
<dbReference type="InterPro" id="IPR017500">
    <property type="entry name" value="Phage_infect_YhgE_N"/>
</dbReference>
<reference evidence="8 10" key="1">
    <citation type="submission" date="2018-09" db="EMBL/GenBank/DDBJ databases">
        <title>Paenibacillus SK2017-BO5.</title>
        <authorList>
            <person name="Piskunova J.V."/>
            <person name="Dubiley S.A."/>
            <person name="Severinov K.V."/>
        </authorList>
    </citation>
    <scope>NUCLEOTIDE SEQUENCE [LARGE SCALE GENOMIC DNA]</scope>
    <source>
        <strain evidence="8 10">BO5</strain>
    </source>
</reference>
<dbReference type="PANTHER" id="PTHR43077:SF5">
    <property type="entry name" value="PHAGE INFECTION PROTEIN"/>
    <property type="match status" value="1"/>
</dbReference>
<proteinExistence type="predicted"/>
<name>A0A3A3GU30_PANTH</name>
<dbReference type="Gene3D" id="3.40.1710.10">
    <property type="entry name" value="abc type-2 transporter like domain"/>
    <property type="match status" value="1"/>
</dbReference>
<evidence type="ECO:0000313" key="10">
    <source>
        <dbReference type="Proteomes" id="UP000266177"/>
    </source>
</evidence>
<dbReference type="EMBL" id="QYZD01000028">
    <property type="protein sequence ID" value="RJG21034.1"/>
    <property type="molecule type" value="Genomic_DNA"/>
</dbReference>
<dbReference type="PANTHER" id="PTHR43077">
    <property type="entry name" value="TRANSPORT PERMEASE YVFS-RELATED"/>
    <property type="match status" value="1"/>
</dbReference>
<evidence type="ECO:0000313" key="8">
    <source>
        <dbReference type="EMBL" id="RJG21034.1"/>
    </source>
</evidence>
<dbReference type="OrthoDB" id="9811483at2"/>
<feature type="domain" description="ABC-2 type transporter transmembrane" evidence="7">
    <location>
        <begin position="27"/>
        <end position="170"/>
    </location>
</feature>
<evidence type="ECO:0000256" key="2">
    <source>
        <dbReference type="ARBA" id="ARBA00022692"/>
    </source>
</evidence>
<comment type="subcellular location">
    <subcellularLocation>
        <location evidence="1">Membrane</location>
        <topology evidence="1">Multi-pass membrane protein</topology>
    </subcellularLocation>
</comment>
<dbReference type="Proteomes" id="UP000266177">
    <property type="component" value="Unassembled WGS sequence"/>
</dbReference>
<protein>
    <submittedName>
        <fullName evidence="8">YhgE/Pip domain-containing protein</fullName>
    </submittedName>
</protein>
<keyword evidence="5" id="KW-0175">Coiled coil</keyword>
<keyword evidence="2 6" id="KW-0812">Transmembrane</keyword>
<comment type="caution">
    <text evidence="8">The sequence shown here is derived from an EMBL/GenBank/DDBJ whole genome shotgun (WGS) entry which is preliminary data.</text>
</comment>
<feature type="transmembrane region" description="Helical" evidence="6">
    <location>
        <begin position="794"/>
        <end position="813"/>
    </location>
</feature>
<evidence type="ECO:0000259" key="7">
    <source>
        <dbReference type="Pfam" id="PF12698"/>
    </source>
</evidence>
<dbReference type="AlphaFoldDB" id="A0A3A3GU30"/>
<feature type="coiled-coil region" evidence="5">
    <location>
        <begin position="389"/>
        <end position="468"/>
    </location>
</feature>
<dbReference type="InterPro" id="IPR013525">
    <property type="entry name" value="ABC2_TM"/>
</dbReference>
<evidence type="ECO:0000313" key="9">
    <source>
        <dbReference type="EMBL" id="RJG21522.1"/>
    </source>
</evidence>
<dbReference type="InterPro" id="IPR017501">
    <property type="entry name" value="Phage_infect_YhgE_C"/>
</dbReference>
<dbReference type="NCBIfam" id="TIGR03061">
    <property type="entry name" value="pip_yhgE_Nterm"/>
    <property type="match status" value="1"/>
</dbReference>
<evidence type="ECO:0000256" key="1">
    <source>
        <dbReference type="ARBA" id="ARBA00004141"/>
    </source>
</evidence>
<sequence length="891" mass="100874">MKSLRFFWSELMGVIRSKDVLIPILGLLVIPLLYSGVYLVANWDPYSNVKNMPVAIVNEDRPVTYEGKEIAIGHELIEKLHSNDAVDFHFVSRKEGERGLSENKYYLLIIVPEEMSHNATTILDPNPKPMNLIYKENSSYNFLSGQISDKVVQSIKSELSQKVTETYVEQMFNAIDTVAEGLGAASEGAGKIEDGLSQLGAGIEMFRDELNAQVDSKTAEAETMVEKMLAENEKKLDQLIHDEIDKTMDTKKPELMKKVHQDIDTEAEKYTKIVYDTVHTRIDDMVNEYSPLSKEKLHAQIDKQSAVYGDEIRKKLHQEIDTAYNSNLNQVLGKISQEVDKSIADMEPAARVKMHSIIDKEYANVDSSIRSTLNRYIDEKVDQIFDDAIKRGKEQLDNIQANLDQLEEKLKPIGEKLPPELQQQWEAMKKQLEQVRSQVEENLTQVNLEQLRDKVKQDLNNMVNKELDKLKPALLAKLHQAADQKFDQVYPQVRSLAQQVAMSKANELAPKLLAKAHLVAEDIYQEKLKQLTDKLHDTVDSKWMEYEPQVVAGLHRKANDELDRMTPEILTKIHQAADDKVNNLEPMARDLLHDMAEMKLKEAANKVQEMIFVKMSEMLNQVDQAKDAINGGFEQLLDGQEQLLSGGAELRQKLQEGADKAQQNPTDKTYEMITSPVGSDKVANHDVTTYGVGMAPYFLSLGFFVGALMFSMVYPLRETYTRPPSGTAWMTSKYGFMTVESVLQVAIAGLVVLHVIHLPVTNVPMFFVVCLVTSLTFFAMIQFFITSFGNVGRFIIILLLVFQLSSTAGTFPIELTPKFFQMLHPWFPMTYTIRAFRGVVSLGDIQYVWLNLGKLSIFLVLSLLGSWIYFILSHRKLAKTEPSIDGTAMTG</sequence>
<feature type="domain" description="ABC-2 type transporter transmembrane" evidence="7">
    <location>
        <begin position="643"/>
        <end position="867"/>
    </location>
</feature>
<dbReference type="Gene3D" id="1.20.120.20">
    <property type="entry name" value="Apolipoprotein"/>
    <property type="match status" value="1"/>
</dbReference>
<evidence type="ECO:0000256" key="3">
    <source>
        <dbReference type="ARBA" id="ARBA00022989"/>
    </source>
</evidence>
<dbReference type="EMBL" id="QYZD01000023">
    <property type="protein sequence ID" value="RJG21522.1"/>
    <property type="molecule type" value="Genomic_DNA"/>
</dbReference>
<feature type="transmembrane region" description="Helical" evidence="6">
    <location>
        <begin position="20"/>
        <end position="41"/>
    </location>
</feature>
<dbReference type="InterPro" id="IPR051328">
    <property type="entry name" value="T7SS_ABC-Transporter"/>
</dbReference>
<gene>
    <name evidence="9" type="ORF">DQX05_21040</name>
    <name evidence="8" type="ORF">DQX05_22945</name>
</gene>
<dbReference type="NCBIfam" id="TIGR03062">
    <property type="entry name" value="pip_yhgE_Cterm"/>
    <property type="match status" value="1"/>
</dbReference>
<dbReference type="GO" id="GO:0016020">
    <property type="term" value="C:membrane"/>
    <property type="evidence" value="ECO:0007669"/>
    <property type="project" value="UniProtKB-SubCell"/>
</dbReference>